<gene>
    <name evidence="2" type="ORF">BN2614_LOCUS1</name>
</gene>
<sequence>MNFLKMKVISNLGLYGLSFVSPHPGAAAWHLLPSILSSSLSMAELSAALDCRQPDNQDKISKETHRHVTSHSAPYLNSEKKRQTVWR</sequence>
<dbReference type="AlphaFoldDB" id="A0A9X9LWL4"/>
<comment type="caution">
    <text evidence="2">The sequence shown here is derived from an EMBL/GenBank/DDBJ whole genome shotgun (WGS) entry which is preliminary data.</text>
</comment>
<protein>
    <submittedName>
        <fullName evidence="2">Uncharacterized protein</fullName>
    </submittedName>
</protein>
<dbReference type="EMBL" id="CYRY02023312">
    <property type="protein sequence ID" value="VCW97847.1"/>
    <property type="molecule type" value="Genomic_DNA"/>
</dbReference>
<accession>A0A9X9LWL4</accession>
<dbReference type="Proteomes" id="UP000269945">
    <property type="component" value="Unassembled WGS sequence"/>
</dbReference>
<proteinExistence type="predicted"/>
<evidence type="ECO:0000256" key="1">
    <source>
        <dbReference type="SAM" id="MobiDB-lite"/>
    </source>
</evidence>
<evidence type="ECO:0000313" key="3">
    <source>
        <dbReference type="Proteomes" id="UP000269945"/>
    </source>
</evidence>
<feature type="compositionally biased region" description="Basic and acidic residues" evidence="1">
    <location>
        <begin position="78"/>
        <end position="87"/>
    </location>
</feature>
<reference evidence="2 3" key="1">
    <citation type="submission" date="2018-10" db="EMBL/GenBank/DDBJ databases">
        <authorList>
            <person name="Ekblom R."/>
            <person name="Jareborg N."/>
        </authorList>
    </citation>
    <scope>NUCLEOTIDE SEQUENCE [LARGE SCALE GENOMIC DNA]</scope>
    <source>
        <tissue evidence="2">Muscle</tissue>
    </source>
</reference>
<feature type="region of interest" description="Disordered" evidence="1">
    <location>
        <begin position="55"/>
        <end position="87"/>
    </location>
</feature>
<evidence type="ECO:0000313" key="2">
    <source>
        <dbReference type="EMBL" id="VCW97847.1"/>
    </source>
</evidence>
<feature type="non-terminal residue" evidence="2">
    <location>
        <position position="87"/>
    </location>
</feature>
<keyword evidence="3" id="KW-1185">Reference proteome</keyword>
<organism evidence="2 3">
    <name type="scientific">Gulo gulo</name>
    <name type="common">Wolverine</name>
    <name type="synonym">Gluton</name>
    <dbReference type="NCBI Taxonomy" id="48420"/>
    <lineage>
        <taxon>Eukaryota</taxon>
        <taxon>Metazoa</taxon>
        <taxon>Chordata</taxon>
        <taxon>Craniata</taxon>
        <taxon>Vertebrata</taxon>
        <taxon>Euteleostomi</taxon>
        <taxon>Mammalia</taxon>
        <taxon>Eutheria</taxon>
        <taxon>Laurasiatheria</taxon>
        <taxon>Carnivora</taxon>
        <taxon>Caniformia</taxon>
        <taxon>Musteloidea</taxon>
        <taxon>Mustelidae</taxon>
        <taxon>Guloninae</taxon>
        <taxon>Gulo</taxon>
    </lineage>
</organism>
<name>A0A9X9LWL4_GULGU</name>